<feature type="compositionally biased region" description="Basic and acidic residues" evidence="1">
    <location>
        <begin position="582"/>
        <end position="594"/>
    </location>
</feature>
<sequence length="859" mass="92248">MFKGPKAILSSAIANALGTYFEVDANAIESNLVRDAKIVLNDVRLKKQVSRLPLNSAGNATIFTVTGGVETVEFKWDWSVGFGAQQLVKNAVLSIKEANFECELEHDVLQDVENSSHSIDASSFVNIETIDAVTEQVIKEEAGGIMGYVMRQVNMVIDTLTLKIDGLDFRIILPPAVALGNDAVGRQRGSPKTIFICADELKLISFGRKDKDGRQLTLDSDESKSIVQQRLTIRSFLLSIVRDGVDGGSTAEYPIIDPFSYTADVTKAGKRFGGMMHGLEVSGCVELTTSSRRLNLQQDSDSLVLYIGEQQIDALMQLSVMVLAPPSDVNLSERAQLEEKFDASVVAHSSIGESTSFASSPSSFHFPLSSASLILFDYTHAIHVSGIDLQYKADGTVCKATASKIDYESEIGGRASCLDIILTARPVRKLKFGLIQSLHIPNKLELTNPISPEISFEGNVLIIRIEEAVDVVVYGSSSSSPEVTPTDNATPLPQAPCAVDAFFKEITIKKDLDGSSMKVKSIEFYANPVKDCNCTQIAIKCLDFKNHLAQLTKLEMSCSLPMNEVNTVNEFNLSVQKAEVKGGKSSEEWSEGFRPRPTSDTTKSDKHTPPTVIRLPFAKIATLKLLITWSGTGISMKDTSISIKPFLGTAKTTTNDLITYYTSACLAKFPQFISNAEVLGINLVDQTVNTVGTWSFLPFLGAGGGVAVITGVDAIKGAVSSGKRSRKAEVDDSYRPGDLLRGVFYAATEATRDGAILRGKVDGKGNLIDWAYGATQGTTTYVSENKTKLGAAGAGGGGFLVGMALGGPIGAVIGAVVGNLAGGKTIETIDEHVKGSKLALEHGTREKSDVVKKEMAHTH</sequence>
<keyword evidence="3" id="KW-1185">Reference proteome</keyword>
<evidence type="ECO:0000313" key="3">
    <source>
        <dbReference type="Proteomes" id="UP001516023"/>
    </source>
</evidence>
<evidence type="ECO:0000313" key="2">
    <source>
        <dbReference type="EMBL" id="KAL3799471.1"/>
    </source>
</evidence>
<feature type="region of interest" description="Disordered" evidence="1">
    <location>
        <begin position="840"/>
        <end position="859"/>
    </location>
</feature>
<feature type="region of interest" description="Disordered" evidence="1">
    <location>
        <begin position="582"/>
        <end position="609"/>
    </location>
</feature>
<dbReference type="EMBL" id="JABMIG020000039">
    <property type="protein sequence ID" value="KAL3799471.1"/>
    <property type="molecule type" value="Genomic_DNA"/>
</dbReference>
<reference evidence="2 3" key="1">
    <citation type="journal article" date="2020" name="G3 (Bethesda)">
        <title>Improved Reference Genome for Cyclotella cryptica CCMP332, a Model for Cell Wall Morphogenesis, Salinity Adaptation, and Lipid Production in Diatoms (Bacillariophyta).</title>
        <authorList>
            <person name="Roberts W.R."/>
            <person name="Downey K.M."/>
            <person name="Ruck E.C."/>
            <person name="Traller J.C."/>
            <person name="Alverson A.J."/>
        </authorList>
    </citation>
    <scope>NUCLEOTIDE SEQUENCE [LARGE SCALE GENOMIC DNA]</scope>
    <source>
        <strain evidence="2 3">CCMP332</strain>
    </source>
</reference>
<gene>
    <name evidence="2" type="ORF">HJC23_013926</name>
</gene>
<proteinExistence type="predicted"/>
<dbReference type="AlphaFoldDB" id="A0ABD3QI21"/>
<evidence type="ECO:0000256" key="1">
    <source>
        <dbReference type="SAM" id="MobiDB-lite"/>
    </source>
</evidence>
<accession>A0ABD3QI21</accession>
<dbReference type="Proteomes" id="UP001516023">
    <property type="component" value="Unassembled WGS sequence"/>
</dbReference>
<protein>
    <submittedName>
        <fullName evidence="2">Uncharacterized protein</fullName>
    </submittedName>
</protein>
<organism evidence="2 3">
    <name type="scientific">Cyclotella cryptica</name>
    <dbReference type="NCBI Taxonomy" id="29204"/>
    <lineage>
        <taxon>Eukaryota</taxon>
        <taxon>Sar</taxon>
        <taxon>Stramenopiles</taxon>
        <taxon>Ochrophyta</taxon>
        <taxon>Bacillariophyta</taxon>
        <taxon>Coscinodiscophyceae</taxon>
        <taxon>Thalassiosirophycidae</taxon>
        <taxon>Stephanodiscales</taxon>
        <taxon>Stephanodiscaceae</taxon>
        <taxon>Cyclotella</taxon>
    </lineage>
</organism>
<comment type="caution">
    <text evidence="2">The sequence shown here is derived from an EMBL/GenBank/DDBJ whole genome shotgun (WGS) entry which is preliminary data.</text>
</comment>
<name>A0ABD3QI21_9STRA</name>